<dbReference type="GO" id="GO:0006355">
    <property type="term" value="P:regulation of DNA-templated transcription"/>
    <property type="evidence" value="ECO:0007669"/>
    <property type="project" value="InterPro"/>
</dbReference>
<dbReference type="EMBL" id="CP049056">
    <property type="protein sequence ID" value="QIE57206.1"/>
    <property type="molecule type" value="Genomic_DNA"/>
</dbReference>
<evidence type="ECO:0000256" key="2">
    <source>
        <dbReference type="ARBA" id="ARBA00011135"/>
    </source>
</evidence>
<name>A0A7M3T5C5_9RHOB</name>
<comment type="subunit">
    <text evidence="2">Interacts with sigma-54.</text>
</comment>
<evidence type="ECO:0000256" key="6">
    <source>
        <dbReference type="ARBA" id="ARBA00023012"/>
    </source>
</evidence>
<dbReference type="InterPro" id="IPR058031">
    <property type="entry name" value="AAA_lid_NorR"/>
</dbReference>
<protein>
    <recommendedName>
        <fullName evidence="3">Nif-specific regulatory protein</fullName>
    </recommendedName>
</protein>
<evidence type="ECO:0000256" key="8">
    <source>
        <dbReference type="ARBA" id="ARBA00023159"/>
    </source>
</evidence>
<evidence type="ECO:0000259" key="9">
    <source>
        <dbReference type="PROSITE" id="PS50045"/>
    </source>
</evidence>
<sequence length="237" mass="25058">MKPEPHLGPAPEEAGAARLIGGSAPMRALRRRLARVARSNAAVFLTGESGTGKDLCAEAIHAASSRATGPFIAINCGAIPAGLIEAALFGHRRGAFTGAVADSKGATAAADGGTLFLDEICELPLGLQPRLLRFLETGAVAPVGDHTSRPVDVRIISATNRDPTAEVAAGRLREDLLYRLHVLPVHAPPLRERKEDITTIAEVLLTRFALEEGKRFEGFTPDARAALEAARWPGNVR</sequence>
<comment type="function">
    <text evidence="1">Required for activation of most nif operons, which are directly involved in nitrogen fixation.</text>
</comment>
<dbReference type="Gene3D" id="1.10.8.60">
    <property type="match status" value="1"/>
</dbReference>
<dbReference type="InterPro" id="IPR002078">
    <property type="entry name" value="Sigma_54_int"/>
</dbReference>
<dbReference type="PANTHER" id="PTHR32071">
    <property type="entry name" value="TRANSCRIPTIONAL REGULATORY PROTEIN"/>
    <property type="match status" value="1"/>
</dbReference>
<dbReference type="GO" id="GO:0000160">
    <property type="term" value="P:phosphorelay signal transduction system"/>
    <property type="evidence" value="ECO:0007669"/>
    <property type="project" value="UniProtKB-KW"/>
</dbReference>
<keyword evidence="7" id="KW-0238">DNA-binding</keyword>
<evidence type="ECO:0000313" key="11">
    <source>
        <dbReference type="Proteomes" id="UP000503336"/>
    </source>
</evidence>
<dbReference type="RefSeq" id="WP_165101711.1">
    <property type="nucleotide sequence ID" value="NZ_CP049056.1"/>
</dbReference>
<dbReference type="FunFam" id="3.40.50.300:FF:000006">
    <property type="entry name" value="DNA-binding transcriptional regulator NtrC"/>
    <property type="match status" value="1"/>
</dbReference>
<dbReference type="CDD" id="cd00009">
    <property type="entry name" value="AAA"/>
    <property type="match status" value="1"/>
</dbReference>
<dbReference type="SMART" id="SM00382">
    <property type="entry name" value="AAA"/>
    <property type="match status" value="1"/>
</dbReference>
<dbReference type="InterPro" id="IPR027417">
    <property type="entry name" value="P-loop_NTPase"/>
</dbReference>
<dbReference type="InterPro" id="IPR003593">
    <property type="entry name" value="AAA+_ATPase"/>
</dbReference>
<accession>A0A7M3T5C5</accession>
<keyword evidence="5" id="KW-0067">ATP-binding</keyword>
<reference evidence="10 11" key="1">
    <citation type="submission" date="2020-02" db="EMBL/GenBank/DDBJ databases">
        <title>complete genome sequence of Rhodobacteraceae bacterium.</title>
        <authorList>
            <person name="Park J."/>
            <person name="Kim Y.-S."/>
            <person name="Kim K.-H."/>
        </authorList>
    </citation>
    <scope>NUCLEOTIDE SEQUENCE [LARGE SCALE GENOMIC DNA]</scope>
    <source>
        <strain evidence="10 11">RR4-56</strain>
    </source>
</reference>
<dbReference type="Proteomes" id="UP000503336">
    <property type="component" value="Chromosome"/>
</dbReference>
<dbReference type="AlphaFoldDB" id="A0A7M3T5C5"/>
<proteinExistence type="predicted"/>
<dbReference type="Gene3D" id="3.40.50.300">
    <property type="entry name" value="P-loop containing nucleotide triphosphate hydrolases"/>
    <property type="match status" value="1"/>
</dbReference>
<keyword evidence="4" id="KW-0547">Nucleotide-binding</keyword>
<evidence type="ECO:0000313" key="10">
    <source>
        <dbReference type="EMBL" id="QIE57206.1"/>
    </source>
</evidence>
<dbReference type="PANTHER" id="PTHR32071:SF117">
    <property type="entry name" value="PTS-DEPENDENT DIHYDROXYACETONE KINASE OPERON REGULATORY PROTEIN-RELATED"/>
    <property type="match status" value="1"/>
</dbReference>
<dbReference type="Pfam" id="PF25601">
    <property type="entry name" value="AAA_lid_14"/>
    <property type="match status" value="1"/>
</dbReference>
<organism evidence="10 11">
    <name type="scientific">Pikeienuella piscinae</name>
    <dbReference type="NCBI Taxonomy" id="2748098"/>
    <lineage>
        <taxon>Bacteria</taxon>
        <taxon>Pseudomonadati</taxon>
        <taxon>Pseudomonadota</taxon>
        <taxon>Alphaproteobacteria</taxon>
        <taxon>Rhodobacterales</taxon>
        <taxon>Paracoccaceae</taxon>
        <taxon>Pikeienuella</taxon>
    </lineage>
</organism>
<feature type="domain" description="Sigma-54 factor interaction" evidence="9">
    <location>
        <begin position="19"/>
        <end position="237"/>
    </location>
</feature>
<keyword evidence="6" id="KW-0902">Two-component regulatory system</keyword>
<dbReference type="GO" id="GO:0005524">
    <property type="term" value="F:ATP binding"/>
    <property type="evidence" value="ECO:0007669"/>
    <property type="project" value="UniProtKB-KW"/>
</dbReference>
<dbReference type="SUPFAM" id="SSF52540">
    <property type="entry name" value="P-loop containing nucleoside triphosphate hydrolases"/>
    <property type="match status" value="1"/>
</dbReference>
<keyword evidence="11" id="KW-1185">Reference proteome</keyword>
<dbReference type="Pfam" id="PF00158">
    <property type="entry name" value="Sigma54_activat"/>
    <property type="match status" value="1"/>
</dbReference>
<dbReference type="PROSITE" id="PS50045">
    <property type="entry name" value="SIGMA54_INTERACT_4"/>
    <property type="match status" value="1"/>
</dbReference>
<keyword evidence="8" id="KW-0010">Activator</keyword>
<evidence type="ECO:0000256" key="4">
    <source>
        <dbReference type="ARBA" id="ARBA00022741"/>
    </source>
</evidence>
<evidence type="ECO:0000256" key="7">
    <source>
        <dbReference type="ARBA" id="ARBA00023125"/>
    </source>
</evidence>
<evidence type="ECO:0000256" key="3">
    <source>
        <dbReference type="ARBA" id="ARBA00015308"/>
    </source>
</evidence>
<dbReference type="KEGG" id="hdh:G5B40_18225"/>
<evidence type="ECO:0000256" key="1">
    <source>
        <dbReference type="ARBA" id="ARBA00002167"/>
    </source>
</evidence>
<dbReference type="GO" id="GO:0003677">
    <property type="term" value="F:DNA binding"/>
    <property type="evidence" value="ECO:0007669"/>
    <property type="project" value="UniProtKB-KW"/>
</dbReference>
<evidence type="ECO:0000256" key="5">
    <source>
        <dbReference type="ARBA" id="ARBA00022840"/>
    </source>
</evidence>
<gene>
    <name evidence="10" type="ORF">G5B40_18225</name>
</gene>